<evidence type="ECO:0000256" key="1">
    <source>
        <dbReference type="ARBA" id="ARBA00001936"/>
    </source>
</evidence>
<dbReference type="InterPro" id="IPR020562">
    <property type="entry name" value="PRibGlycinamide_synth_N"/>
</dbReference>
<dbReference type="GO" id="GO:0006189">
    <property type="term" value="P:'de novo' IMP biosynthetic process"/>
    <property type="evidence" value="ECO:0007669"/>
    <property type="project" value="UniProtKB-UniRule"/>
</dbReference>
<gene>
    <name evidence="14" type="primary">purD</name>
    <name evidence="17" type="ORF">GGQ92_002910</name>
</gene>
<dbReference type="Gene3D" id="3.30.1490.20">
    <property type="entry name" value="ATP-grasp fold, A domain"/>
    <property type="match status" value="1"/>
</dbReference>
<name>A0A841RNM1_9BACI</name>
<dbReference type="InterPro" id="IPR020560">
    <property type="entry name" value="PRibGlycinamide_synth_C-dom"/>
</dbReference>
<dbReference type="SUPFAM" id="SSF56059">
    <property type="entry name" value="Glutathione synthetase ATP-binding domain-like"/>
    <property type="match status" value="1"/>
</dbReference>
<dbReference type="InterPro" id="IPR020561">
    <property type="entry name" value="PRibGlycinamid_synth_ATP-grasp"/>
</dbReference>
<dbReference type="SUPFAM" id="SSF51246">
    <property type="entry name" value="Rudiment single hybrid motif"/>
    <property type="match status" value="1"/>
</dbReference>
<accession>A0A841RNM1</accession>
<dbReference type="InterPro" id="IPR037123">
    <property type="entry name" value="PRibGlycinamide_synth_C_sf"/>
</dbReference>
<evidence type="ECO:0000259" key="16">
    <source>
        <dbReference type="PROSITE" id="PS50975"/>
    </source>
</evidence>
<dbReference type="PROSITE" id="PS00184">
    <property type="entry name" value="GARS"/>
    <property type="match status" value="1"/>
</dbReference>
<dbReference type="InterPro" id="IPR011054">
    <property type="entry name" value="Rudment_hybrid_motif"/>
</dbReference>
<sequence length="425" mass="46430">MKILVIGSGGREHMIVKKLKKSDKVTNIYVAPGNGGIAAEATCIPIQDDAIEELVQFAVETKIDWTIVGPEIPLSKGIVNAFRSNNLRIFGPSKEAAIIEGSKDFAKAFMKQYNIPTAKYQTFTDVNEAIKYIKREGAPIVVKADGLAAGKGVVVAMTEAEAIEAVENMLLHNQFGESGNRVVVEEFLDGKEFSLFAFVDGENVYPMIPARDHKRAYDGDQGPNTGGMGSYSPVPDLNPDHVQFTIENILKPVAKGMVNEGRPYTGVLYGGLIVTKEGPKVIEFNARFGDPETQVVLPQLENDLIQVIEDVTNGKDPQLKWKEGFTIGTVVASKGYPGIYEKNVRLPDLAGSSDVYVVHAGTELLDDGGFVSTGGRVLLVGTTQDTPEKAYQKIEEYLQKFDKTDDFFYRKDIGKTMIKPTIASI</sequence>
<dbReference type="Pfam" id="PF02844">
    <property type="entry name" value="GARS_N"/>
    <property type="match status" value="1"/>
</dbReference>
<comment type="pathway">
    <text evidence="3 14">Purine metabolism; IMP biosynthesis via de novo pathway; N(1)-(5-phospho-D-ribosyl)glycinamide from 5-phospho-alpha-D-ribose 1-diphosphate: step 2/2.</text>
</comment>
<dbReference type="RefSeq" id="WP_184250452.1">
    <property type="nucleotide sequence ID" value="NZ_BAAACU010000030.1"/>
</dbReference>
<dbReference type="GO" id="GO:0005524">
    <property type="term" value="F:ATP binding"/>
    <property type="evidence" value="ECO:0007669"/>
    <property type="project" value="UniProtKB-UniRule"/>
</dbReference>
<dbReference type="Pfam" id="PF01071">
    <property type="entry name" value="GARS_A"/>
    <property type="match status" value="1"/>
</dbReference>
<dbReference type="PANTHER" id="PTHR43472">
    <property type="entry name" value="PHOSPHORIBOSYLAMINE--GLYCINE LIGASE"/>
    <property type="match status" value="1"/>
</dbReference>
<dbReference type="PROSITE" id="PS50975">
    <property type="entry name" value="ATP_GRASP"/>
    <property type="match status" value="1"/>
</dbReference>
<comment type="cofactor">
    <cofactor evidence="2">
        <name>Mg(2+)</name>
        <dbReference type="ChEBI" id="CHEBI:18420"/>
    </cofactor>
</comment>
<dbReference type="Gene3D" id="3.30.470.20">
    <property type="entry name" value="ATP-grasp fold, B domain"/>
    <property type="match status" value="1"/>
</dbReference>
<keyword evidence="7 15" id="KW-0547">Nucleotide-binding</keyword>
<dbReference type="FunFam" id="3.30.1490.20:FF:000006">
    <property type="entry name" value="phosphoribosylamine--glycine ligase, chloroplastic-like"/>
    <property type="match status" value="1"/>
</dbReference>
<evidence type="ECO:0000256" key="11">
    <source>
        <dbReference type="ARBA" id="ARBA00038345"/>
    </source>
</evidence>
<evidence type="ECO:0000256" key="3">
    <source>
        <dbReference type="ARBA" id="ARBA00005174"/>
    </source>
</evidence>
<keyword evidence="9 15" id="KW-0067">ATP-binding</keyword>
<protein>
    <recommendedName>
        <fullName evidence="4 14">Phosphoribosylamine--glycine ligase</fullName>
        <ecNumber evidence="4 14">6.3.4.13</ecNumber>
    </recommendedName>
    <alternativeName>
        <fullName evidence="14">GARS</fullName>
    </alternativeName>
    <alternativeName>
        <fullName evidence="12 14">Glycinamide ribonucleotide synthetase</fullName>
    </alternativeName>
    <alternativeName>
        <fullName evidence="13 14">Phosphoribosylglycinamide synthetase</fullName>
    </alternativeName>
</protein>
<reference evidence="17 18" key="1">
    <citation type="submission" date="2020-08" db="EMBL/GenBank/DDBJ databases">
        <title>Genomic Encyclopedia of Type Strains, Phase IV (KMG-IV): sequencing the most valuable type-strain genomes for metagenomic binning, comparative biology and taxonomic classification.</title>
        <authorList>
            <person name="Goeker M."/>
        </authorList>
    </citation>
    <scope>NUCLEOTIDE SEQUENCE [LARGE SCALE GENOMIC DNA]</scope>
    <source>
        <strain evidence="17 18">DSM 11805</strain>
    </source>
</reference>
<dbReference type="UniPathway" id="UPA00074">
    <property type="reaction ID" value="UER00125"/>
</dbReference>
<evidence type="ECO:0000256" key="15">
    <source>
        <dbReference type="PROSITE-ProRule" id="PRU00409"/>
    </source>
</evidence>
<dbReference type="GO" id="GO:0004637">
    <property type="term" value="F:phosphoribosylamine-glycine ligase activity"/>
    <property type="evidence" value="ECO:0007669"/>
    <property type="project" value="UniProtKB-UniRule"/>
</dbReference>
<dbReference type="InterPro" id="IPR011761">
    <property type="entry name" value="ATP-grasp"/>
</dbReference>
<evidence type="ECO:0000313" key="18">
    <source>
        <dbReference type="Proteomes" id="UP000572212"/>
    </source>
</evidence>
<evidence type="ECO:0000256" key="12">
    <source>
        <dbReference type="ARBA" id="ARBA00042242"/>
    </source>
</evidence>
<dbReference type="InterPro" id="IPR000115">
    <property type="entry name" value="PRibGlycinamide_synth"/>
</dbReference>
<evidence type="ECO:0000256" key="10">
    <source>
        <dbReference type="ARBA" id="ARBA00023211"/>
    </source>
</evidence>
<dbReference type="SUPFAM" id="SSF52440">
    <property type="entry name" value="PreATP-grasp domain"/>
    <property type="match status" value="1"/>
</dbReference>
<evidence type="ECO:0000256" key="13">
    <source>
        <dbReference type="ARBA" id="ARBA00042864"/>
    </source>
</evidence>
<comment type="caution">
    <text evidence="17">The sequence shown here is derived from an EMBL/GenBank/DDBJ whole genome shotgun (WGS) entry which is preliminary data.</text>
</comment>
<dbReference type="NCBIfam" id="TIGR00877">
    <property type="entry name" value="purD"/>
    <property type="match status" value="1"/>
</dbReference>
<keyword evidence="18" id="KW-1185">Reference proteome</keyword>
<keyword evidence="6" id="KW-0479">Metal-binding</keyword>
<dbReference type="EC" id="6.3.4.13" evidence="4 14"/>
<dbReference type="GO" id="GO:0046872">
    <property type="term" value="F:metal ion binding"/>
    <property type="evidence" value="ECO:0007669"/>
    <property type="project" value="UniProtKB-KW"/>
</dbReference>
<comment type="cofactor">
    <cofactor evidence="1">
        <name>Mn(2+)</name>
        <dbReference type="ChEBI" id="CHEBI:29035"/>
    </cofactor>
</comment>
<evidence type="ECO:0000256" key="4">
    <source>
        <dbReference type="ARBA" id="ARBA00013255"/>
    </source>
</evidence>
<evidence type="ECO:0000256" key="5">
    <source>
        <dbReference type="ARBA" id="ARBA00022598"/>
    </source>
</evidence>
<dbReference type="FunFam" id="3.30.470.20:FF:000018">
    <property type="entry name" value="Trifunctional purine biosynthetic protein adenosine-3"/>
    <property type="match status" value="1"/>
</dbReference>
<dbReference type="AlphaFoldDB" id="A0A841RNM1"/>
<dbReference type="Gene3D" id="3.40.50.20">
    <property type="match status" value="1"/>
</dbReference>
<dbReference type="PANTHER" id="PTHR43472:SF1">
    <property type="entry name" value="PHOSPHORIBOSYLAMINE--GLYCINE LIGASE, CHLOROPLASTIC"/>
    <property type="match status" value="1"/>
</dbReference>
<keyword evidence="8 14" id="KW-0658">Purine biosynthesis</keyword>
<dbReference type="InterPro" id="IPR013815">
    <property type="entry name" value="ATP_grasp_subdomain_1"/>
</dbReference>
<evidence type="ECO:0000313" key="17">
    <source>
        <dbReference type="EMBL" id="MBB6514089.1"/>
    </source>
</evidence>
<dbReference type="Gene3D" id="3.90.600.10">
    <property type="entry name" value="Phosphoribosylglycinamide synthetase, C-terminal domain"/>
    <property type="match status" value="1"/>
</dbReference>
<evidence type="ECO:0000256" key="6">
    <source>
        <dbReference type="ARBA" id="ARBA00022723"/>
    </source>
</evidence>
<evidence type="ECO:0000256" key="14">
    <source>
        <dbReference type="HAMAP-Rule" id="MF_00138"/>
    </source>
</evidence>
<evidence type="ECO:0000256" key="8">
    <source>
        <dbReference type="ARBA" id="ARBA00022755"/>
    </source>
</evidence>
<comment type="catalytic activity">
    <reaction evidence="14">
        <text>5-phospho-beta-D-ribosylamine + glycine + ATP = N(1)-(5-phospho-beta-D-ribosyl)glycinamide + ADP + phosphate + H(+)</text>
        <dbReference type="Rhea" id="RHEA:17453"/>
        <dbReference type="ChEBI" id="CHEBI:15378"/>
        <dbReference type="ChEBI" id="CHEBI:30616"/>
        <dbReference type="ChEBI" id="CHEBI:43474"/>
        <dbReference type="ChEBI" id="CHEBI:57305"/>
        <dbReference type="ChEBI" id="CHEBI:58681"/>
        <dbReference type="ChEBI" id="CHEBI:143788"/>
        <dbReference type="ChEBI" id="CHEBI:456216"/>
        <dbReference type="EC" id="6.3.4.13"/>
    </reaction>
</comment>
<feature type="domain" description="ATP-grasp" evidence="16">
    <location>
        <begin position="107"/>
        <end position="313"/>
    </location>
</feature>
<proteinExistence type="inferred from homology"/>
<dbReference type="Pfam" id="PF02843">
    <property type="entry name" value="GARS_C"/>
    <property type="match status" value="1"/>
</dbReference>
<evidence type="ECO:0000256" key="2">
    <source>
        <dbReference type="ARBA" id="ARBA00001946"/>
    </source>
</evidence>
<comment type="similarity">
    <text evidence="11 14">Belongs to the GARS family.</text>
</comment>
<dbReference type="EMBL" id="JACHON010000022">
    <property type="protein sequence ID" value="MBB6514089.1"/>
    <property type="molecule type" value="Genomic_DNA"/>
</dbReference>
<dbReference type="InterPro" id="IPR020559">
    <property type="entry name" value="PRibGlycinamide_synth_CS"/>
</dbReference>
<evidence type="ECO:0000256" key="9">
    <source>
        <dbReference type="ARBA" id="ARBA00022840"/>
    </source>
</evidence>
<organism evidence="17 18">
    <name type="scientific">Gracilibacillus halotolerans</name>
    <dbReference type="NCBI Taxonomy" id="74386"/>
    <lineage>
        <taxon>Bacteria</taxon>
        <taxon>Bacillati</taxon>
        <taxon>Bacillota</taxon>
        <taxon>Bacilli</taxon>
        <taxon>Bacillales</taxon>
        <taxon>Bacillaceae</taxon>
        <taxon>Gracilibacillus</taxon>
    </lineage>
</organism>
<dbReference type="Proteomes" id="UP000572212">
    <property type="component" value="Unassembled WGS sequence"/>
</dbReference>
<dbReference type="SMART" id="SM01210">
    <property type="entry name" value="GARS_C"/>
    <property type="match status" value="1"/>
</dbReference>
<dbReference type="SMART" id="SM01209">
    <property type="entry name" value="GARS_A"/>
    <property type="match status" value="1"/>
</dbReference>
<dbReference type="HAMAP" id="MF_00138">
    <property type="entry name" value="GARS"/>
    <property type="match status" value="1"/>
</dbReference>
<dbReference type="GO" id="GO:0009113">
    <property type="term" value="P:purine nucleobase biosynthetic process"/>
    <property type="evidence" value="ECO:0007669"/>
    <property type="project" value="InterPro"/>
</dbReference>
<keyword evidence="5 14" id="KW-0436">Ligase</keyword>
<keyword evidence="10" id="KW-0464">Manganese</keyword>
<dbReference type="InterPro" id="IPR016185">
    <property type="entry name" value="PreATP-grasp_dom_sf"/>
</dbReference>
<evidence type="ECO:0000256" key="7">
    <source>
        <dbReference type="ARBA" id="ARBA00022741"/>
    </source>
</evidence>